<reference evidence="3" key="2">
    <citation type="journal article" date="2024" name="Plant">
        <title>Genomic evolution and insights into agronomic trait innovations of Sesamum species.</title>
        <authorList>
            <person name="Miao H."/>
            <person name="Wang L."/>
            <person name="Qu L."/>
            <person name="Liu H."/>
            <person name="Sun Y."/>
            <person name="Le M."/>
            <person name="Wang Q."/>
            <person name="Wei S."/>
            <person name="Zheng Y."/>
            <person name="Lin W."/>
            <person name="Duan Y."/>
            <person name="Cao H."/>
            <person name="Xiong S."/>
            <person name="Wang X."/>
            <person name="Wei L."/>
            <person name="Li C."/>
            <person name="Ma Q."/>
            <person name="Ju M."/>
            <person name="Zhao R."/>
            <person name="Li G."/>
            <person name="Mu C."/>
            <person name="Tian Q."/>
            <person name="Mei H."/>
            <person name="Zhang T."/>
            <person name="Gao T."/>
            <person name="Zhang H."/>
        </authorList>
    </citation>
    <scope>NUCLEOTIDE SEQUENCE</scope>
    <source>
        <strain evidence="3">KEN1</strain>
    </source>
</reference>
<protein>
    <submittedName>
        <fullName evidence="3">OVARIAN TUMOR DOMAIN-containing deubiquitinating enzyme 11</fullName>
    </submittedName>
</protein>
<dbReference type="PANTHER" id="PTHR12419">
    <property type="entry name" value="OTU DOMAIN CONTAINING PROTEIN"/>
    <property type="match status" value="1"/>
</dbReference>
<keyword evidence="2" id="KW-0472">Membrane</keyword>
<organism evidence="3">
    <name type="scientific">Sesamum latifolium</name>
    <dbReference type="NCBI Taxonomy" id="2727402"/>
    <lineage>
        <taxon>Eukaryota</taxon>
        <taxon>Viridiplantae</taxon>
        <taxon>Streptophyta</taxon>
        <taxon>Embryophyta</taxon>
        <taxon>Tracheophyta</taxon>
        <taxon>Spermatophyta</taxon>
        <taxon>Magnoliopsida</taxon>
        <taxon>eudicotyledons</taxon>
        <taxon>Gunneridae</taxon>
        <taxon>Pentapetalae</taxon>
        <taxon>asterids</taxon>
        <taxon>lamiids</taxon>
        <taxon>Lamiales</taxon>
        <taxon>Pedaliaceae</taxon>
        <taxon>Sesamum</taxon>
    </lineage>
</organism>
<name>A0AAW2WRF7_9LAMI</name>
<dbReference type="SUPFAM" id="SSF54001">
    <property type="entry name" value="Cysteine proteinases"/>
    <property type="match status" value="1"/>
</dbReference>
<dbReference type="InterPro" id="IPR050704">
    <property type="entry name" value="Peptidase_C85-like"/>
</dbReference>
<reference evidence="3" key="1">
    <citation type="submission" date="2020-06" db="EMBL/GenBank/DDBJ databases">
        <authorList>
            <person name="Li T."/>
            <person name="Hu X."/>
            <person name="Zhang T."/>
            <person name="Song X."/>
            <person name="Zhang H."/>
            <person name="Dai N."/>
            <person name="Sheng W."/>
            <person name="Hou X."/>
            <person name="Wei L."/>
        </authorList>
    </citation>
    <scope>NUCLEOTIDE SEQUENCE</scope>
    <source>
        <strain evidence="3">KEN1</strain>
        <tissue evidence="3">Leaf</tissue>
    </source>
</reference>
<proteinExistence type="inferred from homology"/>
<dbReference type="AlphaFoldDB" id="A0AAW2WRF7"/>
<feature type="transmembrane region" description="Helical" evidence="2">
    <location>
        <begin position="47"/>
        <end position="66"/>
    </location>
</feature>
<feature type="non-terminal residue" evidence="3">
    <location>
        <position position="1"/>
    </location>
</feature>
<evidence type="ECO:0000256" key="1">
    <source>
        <dbReference type="ARBA" id="ARBA00010407"/>
    </source>
</evidence>
<dbReference type="EMBL" id="JACGWN010000007">
    <property type="protein sequence ID" value="KAL0444414.1"/>
    <property type="molecule type" value="Genomic_DNA"/>
</dbReference>
<dbReference type="GO" id="GO:0016579">
    <property type="term" value="P:protein deubiquitination"/>
    <property type="evidence" value="ECO:0007669"/>
    <property type="project" value="TreeGrafter"/>
</dbReference>
<dbReference type="Gene3D" id="3.90.70.80">
    <property type="match status" value="1"/>
</dbReference>
<dbReference type="GO" id="GO:0004843">
    <property type="term" value="F:cysteine-type deubiquitinase activity"/>
    <property type="evidence" value="ECO:0007669"/>
    <property type="project" value="TreeGrafter"/>
</dbReference>
<keyword evidence="2" id="KW-0812">Transmembrane</keyword>
<gene>
    <name evidence="3" type="ORF">Slati_2164100</name>
</gene>
<dbReference type="PANTHER" id="PTHR12419:SF85">
    <property type="entry name" value="OVARIAN TUMOR DOMAIN-CONTAINING DEUBIQUITINATING ENZYME 11"/>
    <property type="match status" value="1"/>
</dbReference>
<evidence type="ECO:0000256" key="2">
    <source>
        <dbReference type="SAM" id="Phobius"/>
    </source>
</evidence>
<sequence length="74" mass="8933">LKRHRRLYESYVPMKYKHYLKKMKRLGEWGDHVTLQAAADRTGKTDYTWRSVLSVVLIALFSYEFLPVTDWRGR</sequence>
<keyword evidence="2" id="KW-1133">Transmembrane helix</keyword>
<evidence type="ECO:0000313" key="3">
    <source>
        <dbReference type="EMBL" id="KAL0444414.1"/>
    </source>
</evidence>
<accession>A0AAW2WRF7</accession>
<comment type="similarity">
    <text evidence="1">Belongs to the peptidase C85 family.</text>
</comment>
<dbReference type="InterPro" id="IPR038765">
    <property type="entry name" value="Papain-like_cys_pep_sf"/>
</dbReference>
<comment type="caution">
    <text evidence="3">The sequence shown here is derived from an EMBL/GenBank/DDBJ whole genome shotgun (WGS) entry which is preliminary data.</text>
</comment>